<keyword evidence="2" id="KW-1185">Reference proteome</keyword>
<protein>
    <submittedName>
        <fullName evidence="1">DOPA 4,5-dioxygenase family protein</fullName>
    </submittedName>
</protein>
<reference evidence="1 2" key="1">
    <citation type="submission" date="2023-04" db="EMBL/GenBank/DDBJ databases">
        <title>Complete genome sequence of Alisedimentitalea scapharcae.</title>
        <authorList>
            <person name="Rong J.-C."/>
            <person name="Yi M.-L."/>
            <person name="Zhao Q."/>
        </authorList>
    </citation>
    <scope>NUCLEOTIDE SEQUENCE [LARGE SCALE GENOMIC DNA]</scope>
    <source>
        <strain evidence="1 2">KCTC 42119</strain>
    </source>
</reference>
<evidence type="ECO:0000313" key="2">
    <source>
        <dbReference type="Proteomes" id="UP001623232"/>
    </source>
</evidence>
<gene>
    <name evidence="1" type="ORF">QEZ52_09240</name>
</gene>
<dbReference type="InterPro" id="IPR014980">
    <property type="entry name" value="DOPA_dioxygen"/>
</dbReference>
<dbReference type="Gene3D" id="3.30.70.1240">
    <property type="entry name" value="DOPA-like domains"/>
    <property type="match status" value="1"/>
</dbReference>
<dbReference type="Pfam" id="PF08883">
    <property type="entry name" value="DOPA_dioxygen"/>
    <property type="match status" value="1"/>
</dbReference>
<dbReference type="SUPFAM" id="SSF143410">
    <property type="entry name" value="DOPA-like"/>
    <property type="match status" value="1"/>
</dbReference>
<accession>A0ABZ2XZA5</accession>
<sequence length="113" mass="12724">MTQDIQTITGYHAHVYFSSDTVEQARQLCQSAADQFGVVMGRVHERNVGPHPMWSCQLGATPDQFSQLLPWLALNRDGLIVFAHPETSDHLKDHRDHGIWLGTGLELDLSIFN</sequence>
<name>A0ABZ2XZA5_9RHOB</name>
<organism evidence="1 2">
    <name type="scientific">Aliisedimentitalea scapharcae</name>
    <dbReference type="NCBI Taxonomy" id="1524259"/>
    <lineage>
        <taxon>Bacteria</taxon>
        <taxon>Pseudomonadati</taxon>
        <taxon>Pseudomonadota</taxon>
        <taxon>Alphaproteobacteria</taxon>
        <taxon>Rhodobacterales</taxon>
        <taxon>Roseobacteraceae</taxon>
        <taxon>Aliisedimentitalea</taxon>
    </lineage>
</organism>
<dbReference type="InterPro" id="IPR023389">
    <property type="entry name" value="DOPA-like_sf"/>
</dbReference>
<dbReference type="PANTHER" id="PTHR36423">
    <property type="entry name" value="AFR070WP"/>
    <property type="match status" value="1"/>
</dbReference>
<dbReference type="Proteomes" id="UP001623232">
    <property type="component" value="Chromosome"/>
</dbReference>
<evidence type="ECO:0000313" key="1">
    <source>
        <dbReference type="EMBL" id="WZK90712.1"/>
    </source>
</evidence>
<dbReference type="PANTHER" id="PTHR36423:SF2">
    <property type="entry name" value="AFR070WP"/>
    <property type="match status" value="1"/>
</dbReference>
<dbReference type="PIRSF" id="PIRSF028139">
    <property type="entry name" value="DOPA-diox_rel_Mll2280"/>
    <property type="match status" value="1"/>
</dbReference>
<dbReference type="RefSeq" id="WP_406649714.1">
    <property type="nucleotide sequence ID" value="NZ_CP123584.1"/>
</dbReference>
<dbReference type="EMBL" id="CP123584">
    <property type="protein sequence ID" value="WZK90712.1"/>
    <property type="molecule type" value="Genomic_DNA"/>
</dbReference>
<proteinExistence type="predicted"/>